<proteinExistence type="predicted"/>
<gene>
    <name evidence="1" type="ORF">SO694_00059127</name>
</gene>
<keyword evidence="2" id="KW-1185">Reference proteome</keyword>
<evidence type="ECO:0000313" key="1">
    <source>
        <dbReference type="EMBL" id="KAK7241382.1"/>
    </source>
</evidence>
<organism evidence="1 2">
    <name type="scientific">Aureococcus anophagefferens</name>
    <name type="common">Harmful bloom alga</name>
    <dbReference type="NCBI Taxonomy" id="44056"/>
    <lineage>
        <taxon>Eukaryota</taxon>
        <taxon>Sar</taxon>
        <taxon>Stramenopiles</taxon>
        <taxon>Ochrophyta</taxon>
        <taxon>Pelagophyceae</taxon>
        <taxon>Pelagomonadales</taxon>
        <taxon>Pelagomonadaceae</taxon>
        <taxon>Aureococcus</taxon>
    </lineage>
</organism>
<accession>A0ABR1FYP5</accession>
<sequence>MRSTTPATAATTRRAARARARATRYARASLDGARRRRADADGARVDREREAWLDVLRCLDTWAQRASASGVSSLGDVYDAIHQDGEVLFDEYKAAVMGK</sequence>
<name>A0ABR1FYP5_AURAN</name>
<dbReference type="EMBL" id="JBBJCI010000202">
    <property type="protein sequence ID" value="KAK7241382.1"/>
    <property type="molecule type" value="Genomic_DNA"/>
</dbReference>
<reference evidence="1 2" key="1">
    <citation type="submission" date="2024-03" db="EMBL/GenBank/DDBJ databases">
        <title>Aureococcus anophagefferens CCMP1851 and Kratosvirus quantuckense: Draft genome of a second virus-susceptible host strain in the model system.</title>
        <authorList>
            <person name="Chase E."/>
            <person name="Truchon A.R."/>
            <person name="Schepens W."/>
            <person name="Wilhelm S.W."/>
        </authorList>
    </citation>
    <scope>NUCLEOTIDE SEQUENCE [LARGE SCALE GENOMIC DNA]</scope>
    <source>
        <strain evidence="1 2">CCMP1851</strain>
    </source>
</reference>
<comment type="caution">
    <text evidence="1">The sequence shown here is derived from an EMBL/GenBank/DDBJ whole genome shotgun (WGS) entry which is preliminary data.</text>
</comment>
<evidence type="ECO:0000313" key="2">
    <source>
        <dbReference type="Proteomes" id="UP001363151"/>
    </source>
</evidence>
<protein>
    <submittedName>
        <fullName evidence="1">Uncharacterized protein</fullName>
    </submittedName>
</protein>
<dbReference type="Proteomes" id="UP001363151">
    <property type="component" value="Unassembled WGS sequence"/>
</dbReference>